<dbReference type="Pfam" id="PF00176">
    <property type="entry name" value="SNF2-rel_dom"/>
    <property type="match status" value="1"/>
</dbReference>
<keyword evidence="2" id="KW-0547">Nucleotide-binding</keyword>
<protein>
    <recommendedName>
        <fullName evidence="11">Chromatin remodeling factor mit1</fullName>
    </recommendedName>
</protein>
<proteinExistence type="predicted"/>
<evidence type="ECO:0000256" key="6">
    <source>
        <dbReference type="SAM" id="MobiDB-lite"/>
    </source>
</evidence>
<dbReference type="GO" id="GO:0000785">
    <property type="term" value="C:chromatin"/>
    <property type="evidence" value="ECO:0007669"/>
    <property type="project" value="TreeGrafter"/>
</dbReference>
<dbReference type="GO" id="GO:0005634">
    <property type="term" value="C:nucleus"/>
    <property type="evidence" value="ECO:0007669"/>
    <property type="project" value="UniProtKB-SubCell"/>
</dbReference>
<dbReference type="InterPro" id="IPR001650">
    <property type="entry name" value="Helicase_C-like"/>
</dbReference>
<dbReference type="PROSITE" id="PS51194">
    <property type="entry name" value="HELICASE_CTER"/>
    <property type="match status" value="1"/>
</dbReference>
<evidence type="ECO:0000256" key="2">
    <source>
        <dbReference type="ARBA" id="ARBA00022741"/>
    </source>
</evidence>
<feature type="compositionally biased region" description="Basic residues" evidence="6">
    <location>
        <begin position="262"/>
        <end position="280"/>
    </location>
</feature>
<feature type="compositionally biased region" description="Acidic residues" evidence="6">
    <location>
        <begin position="242"/>
        <end position="257"/>
    </location>
</feature>
<feature type="domain" description="Helicase C-terminal" evidence="8">
    <location>
        <begin position="1218"/>
        <end position="1366"/>
    </location>
</feature>
<keyword evidence="10" id="KW-1185">Reference proteome</keyword>
<evidence type="ECO:0000313" key="10">
    <source>
        <dbReference type="Proteomes" id="UP000054166"/>
    </source>
</evidence>
<evidence type="ECO:0000259" key="8">
    <source>
        <dbReference type="PROSITE" id="PS51194"/>
    </source>
</evidence>
<feature type="region of interest" description="Disordered" evidence="6">
    <location>
        <begin position="1671"/>
        <end position="1702"/>
    </location>
</feature>
<organism evidence="9 10">
    <name type="scientific">Piloderma croceum (strain F 1598)</name>
    <dbReference type="NCBI Taxonomy" id="765440"/>
    <lineage>
        <taxon>Eukaryota</taxon>
        <taxon>Fungi</taxon>
        <taxon>Dikarya</taxon>
        <taxon>Basidiomycota</taxon>
        <taxon>Agaricomycotina</taxon>
        <taxon>Agaricomycetes</taxon>
        <taxon>Agaricomycetidae</taxon>
        <taxon>Atheliales</taxon>
        <taxon>Atheliaceae</taxon>
        <taxon>Piloderma</taxon>
    </lineage>
</organism>
<feature type="region of interest" description="Disordered" evidence="6">
    <location>
        <begin position="326"/>
        <end position="346"/>
    </location>
</feature>
<dbReference type="GO" id="GO:0016887">
    <property type="term" value="F:ATP hydrolysis activity"/>
    <property type="evidence" value="ECO:0007669"/>
    <property type="project" value="TreeGrafter"/>
</dbReference>
<dbReference type="Pfam" id="PF00271">
    <property type="entry name" value="Helicase_C"/>
    <property type="match status" value="1"/>
</dbReference>
<reference evidence="10" key="2">
    <citation type="submission" date="2015-01" db="EMBL/GenBank/DDBJ databases">
        <title>Evolutionary Origins and Diversification of the Mycorrhizal Mutualists.</title>
        <authorList>
            <consortium name="DOE Joint Genome Institute"/>
            <consortium name="Mycorrhizal Genomics Consortium"/>
            <person name="Kohler A."/>
            <person name="Kuo A."/>
            <person name="Nagy L.G."/>
            <person name="Floudas D."/>
            <person name="Copeland A."/>
            <person name="Barry K.W."/>
            <person name="Cichocki N."/>
            <person name="Veneault-Fourrey C."/>
            <person name="LaButti K."/>
            <person name="Lindquist E.A."/>
            <person name="Lipzen A."/>
            <person name="Lundell T."/>
            <person name="Morin E."/>
            <person name="Murat C."/>
            <person name="Riley R."/>
            <person name="Ohm R."/>
            <person name="Sun H."/>
            <person name="Tunlid A."/>
            <person name="Henrissat B."/>
            <person name="Grigoriev I.V."/>
            <person name="Hibbett D.S."/>
            <person name="Martin F."/>
        </authorList>
    </citation>
    <scope>NUCLEOTIDE SEQUENCE [LARGE SCALE GENOMIC DNA]</scope>
    <source>
        <strain evidence="10">F 1598</strain>
    </source>
</reference>
<dbReference type="OrthoDB" id="5857104at2759"/>
<dbReference type="HOGENOM" id="CLU_001508_2_0_1"/>
<feature type="region of interest" description="Disordered" evidence="6">
    <location>
        <begin position="1469"/>
        <end position="1534"/>
    </location>
</feature>
<feature type="compositionally biased region" description="Basic and acidic residues" evidence="6">
    <location>
        <begin position="1551"/>
        <end position="1561"/>
    </location>
</feature>
<keyword evidence="3" id="KW-0378">Hydrolase</keyword>
<dbReference type="EMBL" id="KN832976">
    <property type="protein sequence ID" value="KIM88549.1"/>
    <property type="molecule type" value="Genomic_DNA"/>
</dbReference>
<reference evidence="9 10" key="1">
    <citation type="submission" date="2014-04" db="EMBL/GenBank/DDBJ databases">
        <authorList>
            <consortium name="DOE Joint Genome Institute"/>
            <person name="Kuo A."/>
            <person name="Tarkka M."/>
            <person name="Buscot F."/>
            <person name="Kohler A."/>
            <person name="Nagy L.G."/>
            <person name="Floudas D."/>
            <person name="Copeland A."/>
            <person name="Barry K.W."/>
            <person name="Cichocki N."/>
            <person name="Veneault-Fourrey C."/>
            <person name="LaButti K."/>
            <person name="Lindquist E.A."/>
            <person name="Lipzen A."/>
            <person name="Lundell T."/>
            <person name="Morin E."/>
            <person name="Murat C."/>
            <person name="Sun H."/>
            <person name="Tunlid A."/>
            <person name="Henrissat B."/>
            <person name="Grigoriev I.V."/>
            <person name="Hibbett D.S."/>
            <person name="Martin F."/>
            <person name="Nordberg H.P."/>
            <person name="Cantor M.N."/>
            <person name="Hua S.X."/>
        </authorList>
    </citation>
    <scope>NUCLEOTIDE SEQUENCE [LARGE SCALE GENOMIC DNA]</scope>
    <source>
        <strain evidence="9 10">F 1598</strain>
    </source>
</reference>
<feature type="region of interest" description="Disordered" evidence="6">
    <location>
        <begin position="141"/>
        <end position="280"/>
    </location>
</feature>
<sequence>MPPKARQTETFFIEPPVLGSAEKSQYKTLPTHFVASGVEFDAPDVDQVIGEYREGTDLYYFARFQDGIAHKFYAKWFRSQYGELVRDYERKKEAGTLAPFDPSGHNVHPRSRIRHTITINPKRAFAKNPALKSVARNNAKKANTIYNSEPEEIEDSEQDDEDGSDDGDYGARPRKNSRAAKKPVKDLPFSPKKKRARKGFVVPDSDEEDEDDGDDESEIEEFVPARRSSRSTKNAKAKYTEADDYVDDENEDEESEDDDHKPRKSLKAQKPKTKKIVRGKTSRPAYGNVRHVVDLDYDVLSDEETAPLRAHRAVCEKCHKGPAHNLIEAAGKKPKGRGRKKKDEDLDDFEGDEIERVTALGGWVRCLKCPVTAHWGCLASTQRHEILKAAQDRDRELLESAQAERRAQAAGLDGDNDEGSSTRIEVKKRPGLTPNQTTEFICGSCMKGGICMGCLAVVLQPDTSAETKKDVSPGASVNLDGDFKMADSTQNAQKKQTDESTQGLTSQEILFRCFTCKRLSHYGHLLVPPEYNEEEASVDSVMLAEYYQSNTEWHCSDCFSYKWELDKILAWRPYPSTAVEPPRPPNEPPHYKSALPREYLVKWLSRSYRRTQWVPHMWLVTTHAAKLKNFLNVGAKVELLEKALPDEDAVAVDDEAEKIVDEGNTGSIPFEISADADQDSTQGSSKSLALPLGATPDAERRIPLAWKTIDRVLDVLLWRPTKRKDSQLKKKTQGKRKGKKKTVSSSEDDDDEDENSNDVLHGPIKAELESAFAEGEQPSYDLTETVQEWETRTGRTITTEQIKNVVWVFIKWDDLPYDEATWDSPPRKGKFGYSAFETAFKRFVDSRQVHVMKLTKDEIKALDKRPKDEYKRKYALSRQEGEQPVLGQSKQLKLMPFQIDGVNWLCDNWWRLQHCILADEMGLGKTVQIVTFLGTIISRWQGFPALVVVPNSTITNWVREFERWAPNLRVVPFYGEMRSREIIKQFELEHEMKKPGTTGAKFHVLVTTYESLNNPKDFTPVFKSIPRWEVLIVDEGQRLKSDSSLLFRKLNELRSIHRIIMTGTPLNNNMRELFNLMNFLDPVEWRDLEALEKEHEVLTDDLIKQLHERLRPYFLRRIKSEVLQLPPKNEVIVPVSMAPLQKEVYRSVLSKNLDILKSLAQPSRAKVNTTIGKLNNMLMQLRKCLQHPYLINDDIEPRGLSVQETQYKLIYGSAKLRFLKTLLPQLKARGHRVLLFSQFVIALDIVEDFLHGEGFKYLRLDGNTKQADRQKDMDIFNAPQSDVFIYLLTTRAGGVGINLWSADTVIIFDPDFNPHQAIARAHRYGQQKTVLVFKLMVKDSAEERIMQTGKKKLVLDHLIVQKMDDEDSAGDDVQSILTFGAKALFEEGDQGAHDIIYTDHDIEKLIERTEKEGDQEQPEKKEGLSFSFAKIWAADKDALEELIDDTTQSNDQDDSWAQTLARIAAERDKVQAQEVTGRGVRRRAAAAPQQLIDFDDTPVKGKKKSHKSKSMVSDESDGYTGSAFGVSDGEDTDDAAPLTSGELLALKDEAHTKNETPKRTNIEGTIPKNIAGTSSTNTRYRDAAPLSPIHNTKHNGYEAGNPMCSLCGIRHGDDACYMTESSDNLAEYRQMLILHADDEPIEDRRAAIRVIDETLYKRGKMHLIDGQPLHLLDKPSLVPNPPSKKKSKHAHPASASAIQHAASSGKAAASTFPVDLSPRLIASSSKRTSSPLPSEGPSKKQKFQPSPSNCVVCSRSPFHLVKDCPTVLDGPKSVSKAIRRLEDDPKHSSTVHILNKILKKQKRRELAQSSSDAVIVND</sequence>
<dbReference type="InterPro" id="IPR038718">
    <property type="entry name" value="SNF2-like_sf"/>
</dbReference>
<dbReference type="Pfam" id="PF23615">
    <property type="entry name" value="Chromo_MIT1"/>
    <property type="match status" value="1"/>
</dbReference>
<dbReference type="GO" id="GO:0003682">
    <property type="term" value="F:chromatin binding"/>
    <property type="evidence" value="ECO:0007669"/>
    <property type="project" value="TreeGrafter"/>
</dbReference>
<dbReference type="InterPro" id="IPR016197">
    <property type="entry name" value="Chromo-like_dom_sf"/>
</dbReference>
<dbReference type="InterPro" id="IPR049730">
    <property type="entry name" value="SNF2/RAD54-like_C"/>
</dbReference>
<feature type="compositionally biased region" description="Basic residues" evidence="6">
    <location>
        <begin position="729"/>
        <end position="742"/>
    </location>
</feature>
<evidence type="ECO:0000313" key="9">
    <source>
        <dbReference type="EMBL" id="KIM88549.1"/>
    </source>
</evidence>
<name>A0A0C3G9Z4_PILCF</name>
<gene>
    <name evidence="9" type="ORF">PILCRDRAFT_95306</name>
</gene>
<dbReference type="Proteomes" id="UP000054166">
    <property type="component" value="Unassembled WGS sequence"/>
</dbReference>
<feature type="region of interest" description="Disordered" evidence="6">
    <location>
        <begin position="1723"/>
        <end position="1748"/>
    </location>
</feature>
<dbReference type="SMART" id="SM00490">
    <property type="entry name" value="HELICc"/>
    <property type="match status" value="1"/>
</dbReference>
<feature type="compositionally biased region" description="Basic residues" evidence="6">
    <location>
        <begin position="1500"/>
        <end position="1509"/>
    </location>
</feature>
<evidence type="ECO:0000256" key="1">
    <source>
        <dbReference type="ARBA" id="ARBA00004123"/>
    </source>
</evidence>
<dbReference type="PANTHER" id="PTHR45623">
    <property type="entry name" value="CHROMODOMAIN-HELICASE-DNA-BINDING PROTEIN 3-RELATED-RELATED"/>
    <property type="match status" value="1"/>
</dbReference>
<dbReference type="InterPro" id="IPR027417">
    <property type="entry name" value="P-loop_NTPase"/>
</dbReference>
<dbReference type="GO" id="GO:0042393">
    <property type="term" value="F:histone binding"/>
    <property type="evidence" value="ECO:0007669"/>
    <property type="project" value="TreeGrafter"/>
</dbReference>
<evidence type="ECO:0000256" key="4">
    <source>
        <dbReference type="ARBA" id="ARBA00022840"/>
    </source>
</evidence>
<feature type="compositionally biased region" description="Acidic residues" evidence="6">
    <location>
        <begin position="746"/>
        <end position="756"/>
    </location>
</feature>
<feature type="compositionally biased region" description="Basic residues" evidence="6">
    <location>
        <begin position="172"/>
        <end position="182"/>
    </location>
</feature>
<comment type="subcellular location">
    <subcellularLocation>
        <location evidence="1">Nucleus</location>
    </subcellularLocation>
</comment>
<dbReference type="CDD" id="cd18793">
    <property type="entry name" value="SF2_C_SNF"/>
    <property type="match status" value="1"/>
</dbReference>
<dbReference type="GO" id="GO:0005524">
    <property type="term" value="F:ATP binding"/>
    <property type="evidence" value="ECO:0007669"/>
    <property type="project" value="UniProtKB-KW"/>
</dbReference>
<dbReference type="GO" id="GO:0140658">
    <property type="term" value="F:ATP-dependent chromatin remodeler activity"/>
    <property type="evidence" value="ECO:0007669"/>
    <property type="project" value="TreeGrafter"/>
</dbReference>
<feature type="region of interest" description="Disordered" evidence="6">
    <location>
        <begin position="1551"/>
        <end position="1579"/>
    </location>
</feature>
<feature type="domain" description="Helicase ATP-binding" evidence="7">
    <location>
        <begin position="906"/>
        <end position="1083"/>
    </location>
</feature>
<accession>A0A0C3G9Z4</accession>
<evidence type="ECO:0000256" key="5">
    <source>
        <dbReference type="ARBA" id="ARBA00023242"/>
    </source>
</evidence>
<dbReference type="PANTHER" id="PTHR45623:SF17">
    <property type="entry name" value="CHROMODOMAIN-HELICASE-DNA-BINDING PROTEIN 3-RELATED"/>
    <property type="match status" value="1"/>
</dbReference>
<feature type="compositionally biased region" description="Low complexity" evidence="6">
    <location>
        <begin position="1692"/>
        <end position="1702"/>
    </location>
</feature>
<evidence type="ECO:0008006" key="11">
    <source>
        <dbReference type="Google" id="ProtNLM"/>
    </source>
</evidence>
<dbReference type="SUPFAM" id="SSF54160">
    <property type="entry name" value="Chromo domain-like"/>
    <property type="match status" value="1"/>
</dbReference>
<dbReference type="InterPro" id="IPR056616">
    <property type="entry name" value="Chromo_MIT1"/>
</dbReference>
<feature type="compositionally biased region" description="Basic residues" evidence="6">
    <location>
        <begin position="227"/>
        <end position="236"/>
    </location>
</feature>
<dbReference type="InParanoid" id="A0A0C3G9Z4"/>
<dbReference type="InterPro" id="IPR000330">
    <property type="entry name" value="SNF2_N"/>
</dbReference>
<dbReference type="SMART" id="SM00487">
    <property type="entry name" value="DEXDc"/>
    <property type="match status" value="1"/>
</dbReference>
<dbReference type="FunCoup" id="A0A0C3G9Z4">
    <property type="interactions" value="17"/>
</dbReference>
<dbReference type="Gene3D" id="3.40.50.10810">
    <property type="entry name" value="Tandem AAA-ATPase domain"/>
    <property type="match status" value="1"/>
</dbReference>
<feature type="region of interest" description="Disordered" evidence="6">
    <location>
        <begin position="400"/>
        <end position="430"/>
    </location>
</feature>
<dbReference type="STRING" id="765440.A0A0C3G9Z4"/>
<feature type="compositionally biased region" description="Acidic residues" evidence="6">
    <location>
        <begin position="204"/>
        <end position="221"/>
    </location>
</feature>
<dbReference type="GO" id="GO:0003677">
    <property type="term" value="F:DNA binding"/>
    <property type="evidence" value="ECO:0007669"/>
    <property type="project" value="TreeGrafter"/>
</dbReference>
<feature type="region of interest" description="Disordered" evidence="6">
    <location>
        <begin position="726"/>
        <end position="759"/>
    </location>
</feature>
<keyword evidence="5" id="KW-0539">Nucleus</keyword>
<dbReference type="Gene3D" id="3.40.50.300">
    <property type="entry name" value="P-loop containing nucleotide triphosphate hydrolases"/>
    <property type="match status" value="1"/>
</dbReference>
<evidence type="ECO:0000259" key="7">
    <source>
        <dbReference type="PROSITE" id="PS51192"/>
    </source>
</evidence>
<dbReference type="PROSITE" id="PS51192">
    <property type="entry name" value="HELICASE_ATP_BIND_1"/>
    <property type="match status" value="1"/>
</dbReference>
<feature type="compositionally biased region" description="Low complexity" evidence="6">
    <location>
        <begin position="1723"/>
        <end position="1733"/>
    </location>
</feature>
<evidence type="ECO:0000256" key="3">
    <source>
        <dbReference type="ARBA" id="ARBA00022801"/>
    </source>
</evidence>
<dbReference type="SUPFAM" id="SSF52540">
    <property type="entry name" value="P-loop containing nucleoside triphosphate hydrolases"/>
    <property type="match status" value="2"/>
</dbReference>
<keyword evidence="4" id="KW-0067">ATP-binding</keyword>
<dbReference type="InterPro" id="IPR014001">
    <property type="entry name" value="Helicase_ATP-bd"/>
</dbReference>
<feature type="compositionally biased region" description="Acidic residues" evidence="6">
    <location>
        <begin position="149"/>
        <end position="168"/>
    </location>
</feature>